<dbReference type="InterPro" id="IPR005561">
    <property type="entry name" value="ANTAR"/>
</dbReference>
<dbReference type="InterPro" id="IPR011006">
    <property type="entry name" value="CheY-like_superfamily"/>
</dbReference>
<comment type="caution">
    <text evidence="3">The sequence shown here is derived from an EMBL/GenBank/DDBJ whole genome shotgun (WGS) entry which is preliminary data.</text>
</comment>
<dbReference type="Pfam" id="PF03861">
    <property type="entry name" value="ANTAR"/>
    <property type="match status" value="1"/>
</dbReference>
<dbReference type="SMART" id="SM01012">
    <property type="entry name" value="ANTAR"/>
    <property type="match status" value="1"/>
</dbReference>
<organism evidence="3 4">
    <name type="scientific">Methyloprofundus sedimenti</name>
    <dbReference type="NCBI Taxonomy" id="1420851"/>
    <lineage>
        <taxon>Bacteria</taxon>
        <taxon>Pseudomonadati</taxon>
        <taxon>Pseudomonadota</taxon>
        <taxon>Gammaproteobacteria</taxon>
        <taxon>Methylococcales</taxon>
        <taxon>Methylococcaceae</taxon>
        <taxon>Methyloprofundus</taxon>
    </lineage>
</organism>
<proteinExistence type="predicted"/>
<dbReference type="PROSITE" id="PS50921">
    <property type="entry name" value="ANTAR"/>
    <property type="match status" value="1"/>
</dbReference>
<evidence type="ECO:0000259" key="2">
    <source>
        <dbReference type="PROSITE" id="PS50921"/>
    </source>
</evidence>
<dbReference type="AlphaFoldDB" id="A0A1V8M7C2"/>
<dbReference type="GO" id="GO:0003723">
    <property type="term" value="F:RNA binding"/>
    <property type="evidence" value="ECO:0007669"/>
    <property type="project" value="InterPro"/>
</dbReference>
<reference evidence="3 4" key="1">
    <citation type="submission" date="2015-12" db="EMBL/GenBank/DDBJ databases">
        <authorList>
            <person name="Shamseldin A."/>
            <person name="Moawad H."/>
            <person name="Abd El-Rahim W.M."/>
            <person name="Sadowsky M.J."/>
        </authorList>
    </citation>
    <scope>NUCLEOTIDE SEQUENCE [LARGE SCALE GENOMIC DNA]</scope>
    <source>
        <strain evidence="3 4">WF1</strain>
    </source>
</reference>
<keyword evidence="1" id="KW-0175">Coiled coil</keyword>
<dbReference type="EMBL" id="LPUF01000001">
    <property type="protein sequence ID" value="OQK17439.1"/>
    <property type="molecule type" value="Genomic_DNA"/>
</dbReference>
<accession>A0A1V8M7C2</accession>
<keyword evidence="4" id="KW-1185">Reference proteome</keyword>
<dbReference type="Proteomes" id="UP000191980">
    <property type="component" value="Unassembled WGS sequence"/>
</dbReference>
<name>A0A1V8M7C2_9GAMM</name>
<feature type="coiled-coil region" evidence="1">
    <location>
        <begin position="114"/>
        <end position="148"/>
    </location>
</feature>
<evidence type="ECO:0000256" key="1">
    <source>
        <dbReference type="SAM" id="Coils"/>
    </source>
</evidence>
<dbReference type="STRING" id="1420851.AU255_06055"/>
<gene>
    <name evidence="3" type="ORF">AU255_06055</name>
</gene>
<feature type="domain" description="ANTAR" evidence="2">
    <location>
        <begin position="124"/>
        <end position="185"/>
    </location>
</feature>
<evidence type="ECO:0000313" key="4">
    <source>
        <dbReference type="Proteomes" id="UP000191980"/>
    </source>
</evidence>
<dbReference type="InterPro" id="IPR036388">
    <property type="entry name" value="WH-like_DNA-bd_sf"/>
</dbReference>
<dbReference type="Gene3D" id="1.10.10.10">
    <property type="entry name" value="Winged helix-like DNA-binding domain superfamily/Winged helix DNA-binding domain"/>
    <property type="match status" value="1"/>
</dbReference>
<dbReference type="SUPFAM" id="SSF52172">
    <property type="entry name" value="CheY-like"/>
    <property type="match status" value="1"/>
</dbReference>
<evidence type="ECO:0000313" key="3">
    <source>
        <dbReference type="EMBL" id="OQK17439.1"/>
    </source>
</evidence>
<dbReference type="InterPro" id="IPR008327">
    <property type="entry name" value="Sig_transdc_resp-reg_antiterm"/>
</dbReference>
<dbReference type="PIRSF" id="PIRSF036382">
    <property type="entry name" value="RR_antiterm"/>
    <property type="match status" value="1"/>
</dbReference>
<protein>
    <submittedName>
        <fullName evidence="3">Response regulator receiver protein</fullName>
    </submittedName>
</protein>
<sequence>MSPYKILVIEYLSKSKELETMLNKLDFQAITLFSESLDINKISNEIMPEVIVFNSEKVTDKMIQFIKELNLVYARPTILFSEDSDSKSVNKVIQAGISAYIVNGLESKRIKNIIDIAAARFKEQQQLKAELEKTRDKLEERKLVDRAKGILIKTRGFSEDEAYHTIRKLAMDRNIALAEMAKNVIAMSELLEL</sequence>
<dbReference type="RefSeq" id="WP_080522049.1">
    <property type="nucleotide sequence ID" value="NZ_LPUF01000001.1"/>
</dbReference>